<sequence length="116" mass="12530">MKESFNHSQKCPVFDILRCTVCSSFTLDALCHSNKCKTNGRPALLCETLKNFRKELKGLEKLRMKDSAEEGSASAEEGSASAEEESASTEEGSASTEEVSASTEEGFVSTEEGFCS</sequence>
<feature type="compositionally biased region" description="Low complexity" evidence="1">
    <location>
        <begin position="89"/>
        <end position="106"/>
    </location>
</feature>
<reference evidence="2" key="1">
    <citation type="submission" date="2020-08" db="EMBL/GenBank/DDBJ databases">
        <title>Multicomponent nature underlies the extraordinary mechanical properties of spider dragline silk.</title>
        <authorList>
            <person name="Kono N."/>
            <person name="Nakamura H."/>
            <person name="Mori M."/>
            <person name="Yoshida Y."/>
            <person name="Ohtoshi R."/>
            <person name="Malay A.D."/>
            <person name="Moran D.A.P."/>
            <person name="Tomita M."/>
            <person name="Numata K."/>
            <person name="Arakawa K."/>
        </authorList>
    </citation>
    <scope>NUCLEOTIDE SEQUENCE</scope>
</reference>
<comment type="caution">
    <text evidence="2">The sequence shown here is derived from an EMBL/GenBank/DDBJ whole genome shotgun (WGS) entry which is preliminary data.</text>
</comment>
<gene>
    <name evidence="2" type="ORF">NPIL_439581</name>
</gene>
<keyword evidence="3" id="KW-1185">Reference proteome</keyword>
<proteinExistence type="predicted"/>
<protein>
    <submittedName>
        <fullName evidence="2">Uncharacterized protein</fullName>
    </submittedName>
</protein>
<accession>A0A8X6MV43</accession>
<evidence type="ECO:0000256" key="1">
    <source>
        <dbReference type="SAM" id="MobiDB-lite"/>
    </source>
</evidence>
<feature type="region of interest" description="Disordered" evidence="1">
    <location>
        <begin position="63"/>
        <end position="116"/>
    </location>
</feature>
<dbReference type="AlphaFoldDB" id="A0A8X6MV43"/>
<organism evidence="2 3">
    <name type="scientific">Nephila pilipes</name>
    <name type="common">Giant wood spider</name>
    <name type="synonym">Nephila maculata</name>
    <dbReference type="NCBI Taxonomy" id="299642"/>
    <lineage>
        <taxon>Eukaryota</taxon>
        <taxon>Metazoa</taxon>
        <taxon>Ecdysozoa</taxon>
        <taxon>Arthropoda</taxon>
        <taxon>Chelicerata</taxon>
        <taxon>Arachnida</taxon>
        <taxon>Araneae</taxon>
        <taxon>Araneomorphae</taxon>
        <taxon>Entelegynae</taxon>
        <taxon>Araneoidea</taxon>
        <taxon>Nephilidae</taxon>
        <taxon>Nephila</taxon>
    </lineage>
</organism>
<feature type="compositionally biased region" description="Low complexity" evidence="1">
    <location>
        <begin position="70"/>
        <end position="81"/>
    </location>
</feature>
<evidence type="ECO:0000313" key="2">
    <source>
        <dbReference type="EMBL" id="GFS79430.1"/>
    </source>
</evidence>
<evidence type="ECO:0000313" key="3">
    <source>
        <dbReference type="Proteomes" id="UP000887013"/>
    </source>
</evidence>
<dbReference type="Proteomes" id="UP000887013">
    <property type="component" value="Unassembled WGS sequence"/>
</dbReference>
<name>A0A8X6MV43_NEPPI</name>
<dbReference type="EMBL" id="BMAW01002605">
    <property type="protein sequence ID" value="GFS79430.1"/>
    <property type="molecule type" value="Genomic_DNA"/>
</dbReference>
<dbReference type="InterPro" id="IPR035898">
    <property type="entry name" value="TAZ_dom_sf"/>
</dbReference>
<dbReference type="Gene3D" id="1.20.1020.10">
    <property type="entry name" value="TAZ domain"/>
    <property type="match status" value="1"/>
</dbReference>